<reference evidence="1" key="1">
    <citation type="journal article" date="2014" name="Front. Microbiol.">
        <title>High frequency of phylogenetically diverse reductive dehalogenase-homologous genes in deep subseafloor sedimentary metagenomes.</title>
        <authorList>
            <person name="Kawai M."/>
            <person name="Futagami T."/>
            <person name="Toyoda A."/>
            <person name="Takaki Y."/>
            <person name="Nishi S."/>
            <person name="Hori S."/>
            <person name="Arai W."/>
            <person name="Tsubouchi T."/>
            <person name="Morono Y."/>
            <person name="Uchiyama I."/>
            <person name="Ito T."/>
            <person name="Fujiyama A."/>
            <person name="Inagaki F."/>
            <person name="Takami H."/>
        </authorList>
    </citation>
    <scope>NUCLEOTIDE SEQUENCE</scope>
    <source>
        <strain evidence="1">Expedition CK06-06</strain>
    </source>
</reference>
<accession>X0WKX2</accession>
<proteinExistence type="predicted"/>
<dbReference type="AlphaFoldDB" id="X0WKX2"/>
<feature type="non-terminal residue" evidence="1">
    <location>
        <position position="186"/>
    </location>
</feature>
<name>X0WKX2_9ZZZZ</name>
<comment type="caution">
    <text evidence="1">The sequence shown here is derived from an EMBL/GenBank/DDBJ whole genome shotgun (WGS) entry which is preliminary data.</text>
</comment>
<evidence type="ECO:0000313" key="1">
    <source>
        <dbReference type="EMBL" id="GAG25143.1"/>
    </source>
</evidence>
<dbReference type="EMBL" id="BARS01033365">
    <property type="protein sequence ID" value="GAG25143.1"/>
    <property type="molecule type" value="Genomic_DNA"/>
</dbReference>
<organism evidence="1">
    <name type="scientific">marine sediment metagenome</name>
    <dbReference type="NCBI Taxonomy" id="412755"/>
    <lineage>
        <taxon>unclassified sequences</taxon>
        <taxon>metagenomes</taxon>
        <taxon>ecological metagenomes</taxon>
    </lineage>
</organism>
<gene>
    <name evidence="1" type="ORF">S01H1_51687</name>
</gene>
<evidence type="ECO:0008006" key="2">
    <source>
        <dbReference type="Google" id="ProtNLM"/>
    </source>
</evidence>
<sequence length="186" mass="21219">MSLSLTMAMKKIKVYVDTNIISGMAKQDFSDEIMHCLNDILELRKQGKIELYLSEVTSEEIERIPEEYRYYHNLIYTLINNVALKPKSYSNLALSIATRGLTGGSIGIATKGLFPAQQKDPLFVEIERIIPQKNNTADQKSRLKDIEHLFQCKKNNLDIFWTEDKKTILKYASGLRKIGITVMGSL</sequence>
<protein>
    <recommendedName>
        <fullName evidence="2">PIN domain-containing protein</fullName>
    </recommendedName>
</protein>